<dbReference type="EMBL" id="BSRZ01000004">
    <property type="protein sequence ID" value="GLW64056.1"/>
    <property type="molecule type" value="Genomic_DNA"/>
</dbReference>
<evidence type="ECO:0000313" key="2">
    <source>
        <dbReference type="EMBL" id="GLW64056.1"/>
    </source>
</evidence>
<dbReference type="AlphaFoldDB" id="A0A9W6PW28"/>
<dbReference type="RefSeq" id="WP_067917223.1">
    <property type="nucleotide sequence ID" value="NZ_BSRZ01000004.1"/>
</dbReference>
<keyword evidence="3" id="KW-1185">Reference proteome</keyword>
<sequence>MTYATIQPEQAGIQQAMAPQQQPWQAGQQSSWQIAQQYPLLHQLVANAVQQAMSQQGQHRWSMMAQQHPEMHQMADPWAQLVQHLVSNAVWQAAQQGRHMAMQPWQAGQAWQSQQPWQAWQQAWQQPWQAGQQWSWQIAQQYPLLHQLVANAVQQAISQQGHQPFGGAWSSLSGQQSQVGQQQPMMGAY</sequence>
<proteinExistence type="predicted"/>
<accession>A0A9W6PW28</accession>
<feature type="compositionally biased region" description="Low complexity" evidence="1">
    <location>
        <begin position="170"/>
        <end position="183"/>
    </location>
</feature>
<dbReference type="Proteomes" id="UP001165124">
    <property type="component" value="Unassembled WGS sequence"/>
</dbReference>
<gene>
    <name evidence="2" type="ORF">Arub01_23000</name>
</gene>
<comment type="caution">
    <text evidence="2">The sequence shown here is derived from an EMBL/GenBank/DDBJ whole genome shotgun (WGS) entry which is preliminary data.</text>
</comment>
<evidence type="ECO:0000313" key="3">
    <source>
        <dbReference type="Proteomes" id="UP001165124"/>
    </source>
</evidence>
<feature type="region of interest" description="Disordered" evidence="1">
    <location>
        <begin position="168"/>
        <end position="189"/>
    </location>
</feature>
<name>A0A9W6PW28_9ACTN</name>
<organism evidence="2 3">
    <name type="scientific">Actinomadura rubrobrunea</name>
    <dbReference type="NCBI Taxonomy" id="115335"/>
    <lineage>
        <taxon>Bacteria</taxon>
        <taxon>Bacillati</taxon>
        <taxon>Actinomycetota</taxon>
        <taxon>Actinomycetes</taxon>
        <taxon>Streptosporangiales</taxon>
        <taxon>Thermomonosporaceae</taxon>
        <taxon>Actinomadura</taxon>
    </lineage>
</organism>
<reference evidence="2" key="1">
    <citation type="submission" date="2023-02" db="EMBL/GenBank/DDBJ databases">
        <title>Actinomadura rubrobrunea NBRC 14622.</title>
        <authorList>
            <person name="Ichikawa N."/>
            <person name="Sato H."/>
            <person name="Tonouchi N."/>
        </authorList>
    </citation>
    <scope>NUCLEOTIDE SEQUENCE</scope>
    <source>
        <strain evidence="2">NBRC 14622</strain>
    </source>
</reference>
<protein>
    <submittedName>
        <fullName evidence="2">Uncharacterized protein</fullName>
    </submittedName>
</protein>
<evidence type="ECO:0000256" key="1">
    <source>
        <dbReference type="SAM" id="MobiDB-lite"/>
    </source>
</evidence>